<dbReference type="NCBIfam" id="TIGR00739">
    <property type="entry name" value="yajC"/>
    <property type="match status" value="1"/>
</dbReference>
<evidence type="ECO:0000256" key="7">
    <source>
        <dbReference type="ARBA" id="ARBA00022475"/>
    </source>
</evidence>
<accession>A0A7Y0E2V9</accession>
<dbReference type="Pfam" id="PF02699">
    <property type="entry name" value="YajC"/>
    <property type="match status" value="1"/>
</dbReference>
<keyword evidence="7" id="KW-1003">Cell membrane</keyword>
<dbReference type="GO" id="GO:0015031">
    <property type="term" value="P:protein transport"/>
    <property type="evidence" value="ECO:0007669"/>
    <property type="project" value="UniProtKB-KW"/>
</dbReference>
<evidence type="ECO:0000256" key="6">
    <source>
        <dbReference type="ARBA" id="ARBA00022448"/>
    </source>
</evidence>
<comment type="similarity">
    <text evidence="3">Belongs to the YajC family.</text>
</comment>
<sequence>MLISTAFAQDGAAGAPAGGMLEMFLPLILIFGVFYFLLIRPQQKRQKEHQAKLGGARRGDKVVLGGGMMGTVTKVVDDAELQVKIAEGVEVRVLKSTLMDVVSKTEPAKDDAKPSGDKPANDGAEPKKSLIGSLFGKK</sequence>
<dbReference type="InterPro" id="IPR003849">
    <property type="entry name" value="Preprotein_translocase_YajC"/>
</dbReference>
<evidence type="ECO:0000256" key="8">
    <source>
        <dbReference type="ARBA" id="ARBA00022692"/>
    </source>
</evidence>
<keyword evidence="11" id="KW-0811">Translocation</keyword>
<keyword evidence="12 14" id="KW-0472">Membrane</keyword>
<evidence type="ECO:0000256" key="10">
    <source>
        <dbReference type="ARBA" id="ARBA00022989"/>
    </source>
</evidence>
<evidence type="ECO:0000313" key="15">
    <source>
        <dbReference type="EMBL" id="NMM46198.1"/>
    </source>
</evidence>
<name>A0A7Y0E2V9_9PROT</name>
<dbReference type="PANTHER" id="PTHR33909:SF1">
    <property type="entry name" value="SEC TRANSLOCON ACCESSORY COMPLEX SUBUNIT YAJC"/>
    <property type="match status" value="1"/>
</dbReference>
<comment type="subcellular location">
    <subcellularLocation>
        <location evidence="2">Cell membrane</location>
        <topology evidence="2">Single-pass membrane protein</topology>
    </subcellularLocation>
</comment>
<dbReference type="GO" id="GO:0005886">
    <property type="term" value="C:plasma membrane"/>
    <property type="evidence" value="ECO:0007669"/>
    <property type="project" value="UniProtKB-SubCell"/>
</dbReference>
<keyword evidence="10 14" id="KW-1133">Transmembrane helix</keyword>
<evidence type="ECO:0000256" key="9">
    <source>
        <dbReference type="ARBA" id="ARBA00022927"/>
    </source>
</evidence>
<evidence type="ECO:0000256" key="2">
    <source>
        <dbReference type="ARBA" id="ARBA00004162"/>
    </source>
</evidence>
<dbReference type="EMBL" id="JABBNT010000005">
    <property type="protein sequence ID" value="NMM46198.1"/>
    <property type="molecule type" value="Genomic_DNA"/>
</dbReference>
<dbReference type="PRINTS" id="PR01853">
    <property type="entry name" value="YAJCTRNLCASE"/>
</dbReference>
<comment type="caution">
    <text evidence="15">The sequence shown here is derived from an EMBL/GenBank/DDBJ whole genome shotgun (WGS) entry which is preliminary data.</text>
</comment>
<keyword evidence="6" id="KW-0813">Transport</keyword>
<evidence type="ECO:0000256" key="14">
    <source>
        <dbReference type="SAM" id="Phobius"/>
    </source>
</evidence>
<keyword evidence="9" id="KW-0653">Protein transport</keyword>
<evidence type="ECO:0000256" key="4">
    <source>
        <dbReference type="ARBA" id="ARBA00011718"/>
    </source>
</evidence>
<comment type="subunit">
    <text evidence="4">Part of the SecDF-YidC-YajC translocase complex. The SecDF-YidC-YajC translocase forms a supercomplex with SecYEG, called the holo-translocon (HTL).</text>
</comment>
<dbReference type="SMART" id="SM01323">
    <property type="entry name" value="YajC"/>
    <property type="match status" value="1"/>
</dbReference>
<reference evidence="15 16" key="1">
    <citation type="submission" date="2020-04" db="EMBL/GenBank/DDBJ databases">
        <title>Rhodospirillaceae bacterium KN72 isolated from deep sea.</title>
        <authorList>
            <person name="Zhang D.-C."/>
        </authorList>
    </citation>
    <scope>NUCLEOTIDE SEQUENCE [LARGE SCALE GENOMIC DNA]</scope>
    <source>
        <strain evidence="15 16">KN72</strain>
    </source>
</reference>
<proteinExistence type="inferred from homology"/>
<keyword evidence="16" id="KW-1185">Reference proteome</keyword>
<protein>
    <recommendedName>
        <fullName evidence="5">Sec translocon accessory complex subunit YajC</fullName>
    </recommendedName>
</protein>
<keyword evidence="8 14" id="KW-0812">Transmembrane</keyword>
<comment type="function">
    <text evidence="1">The SecYEG-SecDF-YajC-YidC holo-translocon (HTL) protein secretase/insertase is a supercomplex required for protein secretion, insertion of proteins into membranes, and assembly of membrane protein complexes. While the SecYEG complex is essential for assembly of a number of proteins and complexes, the SecDF-YajC-YidC subcomplex facilitates these functions.</text>
</comment>
<feature type="compositionally biased region" description="Basic and acidic residues" evidence="13">
    <location>
        <begin position="106"/>
        <end position="128"/>
    </location>
</feature>
<gene>
    <name evidence="15" type="primary">yajC</name>
    <name evidence="15" type="ORF">HH303_17030</name>
</gene>
<evidence type="ECO:0000313" key="16">
    <source>
        <dbReference type="Proteomes" id="UP000539372"/>
    </source>
</evidence>
<evidence type="ECO:0000256" key="13">
    <source>
        <dbReference type="SAM" id="MobiDB-lite"/>
    </source>
</evidence>
<organism evidence="15 16">
    <name type="scientific">Pacificispira spongiicola</name>
    <dbReference type="NCBI Taxonomy" id="2729598"/>
    <lineage>
        <taxon>Bacteria</taxon>
        <taxon>Pseudomonadati</taxon>
        <taxon>Pseudomonadota</taxon>
        <taxon>Alphaproteobacteria</taxon>
        <taxon>Rhodospirillales</taxon>
        <taxon>Rhodospirillaceae</taxon>
        <taxon>Pacificispira</taxon>
    </lineage>
</organism>
<dbReference type="AlphaFoldDB" id="A0A7Y0E2V9"/>
<feature type="region of interest" description="Disordered" evidence="13">
    <location>
        <begin position="104"/>
        <end position="138"/>
    </location>
</feature>
<evidence type="ECO:0000256" key="3">
    <source>
        <dbReference type="ARBA" id="ARBA00006742"/>
    </source>
</evidence>
<dbReference type="PANTHER" id="PTHR33909">
    <property type="entry name" value="SEC TRANSLOCON ACCESSORY COMPLEX SUBUNIT YAJC"/>
    <property type="match status" value="1"/>
</dbReference>
<dbReference type="Proteomes" id="UP000539372">
    <property type="component" value="Unassembled WGS sequence"/>
</dbReference>
<evidence type="ECO:0000256" key="1">
    <source>
        <dbReference type="ARBA" id="ARBA00002061"/>
    </source>
</evidence>
<feature type="transmembrane region" description="Helical" evidence="14">
    <location>
        <begin position="20"/>
        <end position="39"/>
    </location>
</feature>
<dbReference type="RefSeq" id="WP_169626574.1">
    <property type="nucleotide sequence ID" value="NZ_JABBNT010000005.1"/>
</dbReference>
<evidence type="ECO:0000256" key="12">
    <source>
        <dbReference type="ARBA" id="ARBA00023136"/>
    </source>
</evidence>
<evidence type="ECO:0000256" key="5">
    <source>
        <dbReference type="ARBA" id="ARBA00014962"/>
    </source>
</evidence>
<evidence type="ECO:0000256" key="11">
    <source>
        <dbReference type="ARBA" id="ARBA00023010"/>
    </source>
</evidence>